<evidence type="ECO:0000313" key="2">
    <source>
        <dbReference type="Proteomes" id="UP000004457"/>
    </source>
</evidence>
<dbReference type="EMBL" id="ACEN01000092">
    <property type="protein sequence ID" value="EEG33014.1"/>
    <property type="molecule type" value="Genomic_DNA"/>
</dbReference>
<organism evidence="1 2">
    <name type="scientific">Neisseria flavescens NRL30031/H210</name>
    <dbReference type="NCBI Taxonomy" id="546264"/>
    <lineage>
        <taxon>Bacteria</taxon>
        <taxon>Pseudomonadati</taxon>
        <taxon>Pseudomonadota</taxon>
        <taxon>Betaproteobacteria</taxon>
        <taxon>Neisseriales</taxon>
        <taxon>Neisseriaceae</taxon>
        <taxon>Neisseria</taxon>
    </lineage>
</organism>
<sequence>MGNSLYDFIYINHEALSLYNAQLDKDGLLTHQVITKSVSDQQKNQLGASAKIISGGLENQSSVSESMQSNFDASRAMPLNVIRELNRLGLIQKDIEKAKLGQIVLFSGRLQIVDYALMASLIRPAMHMHIHEMPSKTPNDKINKKSKQAELDTFANLIEQMPKLVQFRLFDDNNSAWGTISAGNLMVHSLDFVMKHSITIPGQWHILAVLDAVPDKDDEAEIDSAALKYMTQMESGYVEAFMHLRGMMGRRLKEYGVSPLAIFRKVE</sequence>
<keyword evidence="2" id="KW-1185">Reference proteome</keyword>
<dbReference type="Proteomes" id="UP000004457">
    <property type="component" value="Unassembled WGS sequence"/>
</dbReference>
<dbReference type="InterPro" id="IPR045633">
    <property type="entry name" value="DUF6414"/>
</dbReference>
<accession>C0EPM1</accession>
<protein>
    <submittedName>
        <fullName evidence="1">Uncharacterized protein</fullName>
    </submittedName>
</protein>
<comment type="caution">
    <text evidence="1">The sequence shown here is derived from an EMBL/GenBank/DDBJ whole genome shotgun (WGS) entry which is preliminary data.</text>
</comment>
<proteinExistence type="predicted"/>
<evidence type="ECO:0000313" key="1">
    <source>
        <dbReference type="EMBL" id="EEG33014.1"/>
    </source>
</evidence>
<name>C0EPM1_NEIFL</name>
<dbReference type="AlphaFoldDB" id="C0EPM1"/>
<gene>
    <name evidence="1" type="ORF">NEIFLAOT_01911</name>
</gene>
<dbReference type="Pfam" id="PF19952">
    <property type="entry name" value="DUF6414"/>
    <property type="match status" value="1"/>
</dbReference>
<dbReference type="eggNOG" id="ENOG5031IVP">
    <property type="taxonomic scope" value="Bacteria"/>
</dbReference>
<reference evidence="1 2" key="1">
    <citation type="submission" date="2009-01" db="EMBL/GenBank/DDBJ databases">
        <authorList>
            <person name="Fulton L."/>
            <person name="Clifton S."/>
            <person name="Chinwalla A.T."/>
            <person name="Mitreva M."/>
            <person name="Sodergren E."/>
            <person name="Weinstock G."/>
            <person name="Clifton S."/>
            <person name="Dooling D.J."/>
            <person name="Fulton B."/>
            <person name="Minx P."/>
            <person name="Pepin K.H."/>
            <person name="Johnson M."/>
            <person name="Bhonagiri V."/>
            <person name="Nash W.E."/>
            <person name="Mardis E.R."/>
            <person name="Wilson R.K."/>
        </authorList>
    </citation>
    <scope>NUCLEOTIDE SEQUENCE [LARGE SCALE GENOMIC DNA]</scope>
    <source>
        <strain evidence="1 2">NRL30031/H210</strain>
    </source>
</reference>